<dbReference type="EMBL" id="LXQA010705410">
    <property type="protein sequence ID" value="MCI66933.1"/>
    <property type="molecule type" value="Genomic_DNA"/>
</dbReference>
<dbReference type="Proteomes" id="UP000265520">
    <property type="component" value="Unassembled WGS sequence"/>
</dbReference>
<feature type="non-terminal residue" evidence="1">
    <location>
        <position position="16"/>
    </location>
</feature>
<sequence>MMAPTRQRDYEEEAAE</sequence>
<protein>
    <submittedName>
        <fullName evidence="1">Uncharacterized protein</fullName>
    </submittedName>
</protein>
<proteinExistence type="predicted"/>
<accession>A0A392U0G1</accession>
<comment type="caution">
    <text evidence="1">The sequence shown here is derived from an EMBL/GenBank/DDBJ whole genome shotgun (WGS) entry which is preliminary data.</text>
</comment>
<keyword evidence="2" id="KW-1185">Reference proteome</keyword>
<organism evidence="1 2">
    <name type="scientific">Trifolium medium</name>
    <dbReference type="NCBI Taxonomy" id="97028"/>
    <lineage>
        <taxon>Eukaryota</taxon>
        <taxon>Viridiplantae</taxon>
        <taxon>Streptophyta</taxon>
        <taxon>Embryophyta</taxon>
        <taxon>Tracheophyta</taxon>
        <taxon>Spermatophyta</taxon>
        <taxon>Magnoliopsida</taxon>
        <taxon>eudicotyledons</taxon>
        <taxon>Gunneridae</taxon>
        <taxon>Pentapetalae</taxon>
        <taxon>rosids</taxon>
        <taxon>fabids</taxon>
        <taxon>Fabales</taxon>
        <taxon>Fabaceae</taxon>
        <taxon>Papilionoideae</taxon>
        <taxon>50 kb inversion clade</taxon>
        <taxon>NPAAA clade</taxon>
        <taxon>Hologalegina</taxon>
        <taxon>IRL clade</taxon>
        <taxon>Trifolieae</taxon>
        <taxon>Trifolium</taxon>
    </lineage>
</organism>
<evidence type="ECO:0000313" key="2">
    <source>
        <dbReference type="Proteomes" id="UP000265520"/>
    </source>
</evidence>
<evidence type="ECO:0000313" key="1">
    <source>
        <dbReference type="EMBL" id="MCI66933.1"/>
    </source>
</evidence>
<dbReference type="AlphaFoldDB" id="A0A392U0G1"/>
<reference evidence="1 2" key="1">
    <citation type="journal article" date="2018" name="Front. Plant Sci.">
        <title>Red Clover (Trifolium pratense) and Zigzag Clover (T. medium) - A Picture of Genomic Similarities and Differences.</title>
        <authorList>
            <person name="Dluhosova J."/>
            <person name="Istvanek J."/>
            <person name="Nedelnik J."/>
            <person name="Repkova J."/>
        </authorList>
    </citation>
    <scope>NUCLEOTIDE SEQUENCE [LARGE SCALE GENOMIC DNA]</scope>
    <source>
        <strain evidence="2">cv. 10/8</strain>
        <tissue evidence="1">Leaf</tissue>
    </source>
</reference>
<name>A0A392U0G1_9FABA</name>